<organism evidence="3">
    <name type="scientific">Thermohahella caldifontis</name>
    <dbReference type="NCBI Taxonomy" id="3142973"/>
    <lineage>
        <taxon>Bacteria</taxon>
        <taxon>Pseudomonadati</taxon>
        <taxon>Pseudomonadota</taxon>
        <taxon>Gammaproteobacteria</taxon>
        <taxon>Oceanospirillales</taxon>
        <taxon>Hahellaceae</taxon>
        <taxon>Thermohahella</taxon>
    </lineage>
</organism>
<dbReference type="Gene3D" id="3.40.50.2000">
    <property type="entry name" value="Glycogen Phosphorylase B"/>
    <property type="match status" value="2"/>
</dbReference>
<feature type="domain" description="Glycosyltransferase subfamily 4-like N-terminal" evidence="2">
    <location>
        <begin position="21"/>
        <end position="185"/>
    </location>
</feature>
<dbReference type="InterPro" id="IPR001296">
    <property type="entry name" value="Glyco_trans_1"/>
</dbReference>
<dbReference type="RefSeq" id="WP_369600011.1">
    <property type="nucleotide sequence ID" value="NZ_CP154858.1"/>
</dbReference>
<dbReference type="AlphaFoldDB" id="A0AB39UT00"/>
<keyword evidence="3" id="KW-0808">Transferase</keyword>
<dbReference type="CDD" id="cd03801">
    <property type="entry name" value="GT4_PimA-like"/>
    <property type="match status" value="1"/>
</dbReference>
<reference evidence="3" key="1">
    <citation type="submission" date="2024-05" db="EMBL/GenBank/DDBJ databases">
        <title>Genome sequencing of novel strain.</title>
        <authorList>
            <person name="Ganbat D."/>
            <person name="Ganbat S."/>
            <person name="Lee S.-J."/>
        </authorList>
    </citation>
    <scope>NUCLEOTIDE SEQUENCE</scope>
    <source>
        <strain evidence="3">SMD15-11</strain>
    </source>
</reference>
<proteinExistence type="predicted"/>
<evidence type="ECO:0000259" key="2">
    <source>
        <dbReference type="Pfam" id="PF13439"/>
    </source>
</evidence>
<evidence type="ECO:0000259" key="1">
    <source>
        <dbReference type="Pfam" id="PF00534"/>
    </source>
</evidence>
<dbReference type="Pfam" id="PF00534">
    <property type="entry name" value="Glycos_transf_1"/>
    <property type="match status" value="1"/>
</dbReference>
<dbReference type="GO" id="GO:0016757">
    <property type="term" value="F:glycosyltransferase activity"/>
    <property type="evidence" value="ECO:0007669"/>
    <property type="project" value="UniProtKB-KW"/>
</dbReference>
<dbReference type="PANTHER" id="PTHR45947:SF3">
    <property type="entry name" value="SULFOQUINOVOSYL TRANSFERASE SQD2"/>
    <property type="match status" value="1"/>
</dbReference>
<name>A0AB39UT00_9GAMM</name>
<dbReference type="SUPFAM" id="SSF53756">
    <property type="entry name" value="UDP-Glycosyltransferase/glycogen phosphorylase"/>
    <property type="match status" value="1"/>
</dbReference>
<gene>
    <name evidence="3" type="ORF">AAIA72_09110</name>
</gene>
<accession>A0AB39UT00</accession>
<dbReference type="KEGG" id="tcd:AAIA72_09110"/>
<dbReference type="EC" id="2.4.-.-" evidence="3"/>
<feature type="domain" description="Glycosyl transferase family 1" evidence="1">
    <location>
        <begin position="197"/>
        <end position="351"/>
    </location>
</feature>
<dbReference type="InterPro" id="IPR028098">
    <property type="entry name" value="Glyco_trans_4-like_N"/>
</dbReference>
<sequence length="376" mass="43596">MKNKCLHISANQYPPLPNSHHTANIWQELAKAFDEYHIVGRSTNNRASYTIEGKLHLHLLPSLSKRQFVFMALSFFLPFYIRKIKPTHVVAQCPILGGLMAVLCKNLYKYKVFVELHGEHYFKPRSTSFRSKIFFIFLRRLVMYSFKRADKIRCLSEDMKDVVISVYGKSFEDKLVVVPNRVDLKTFKFRKTDYAIHEKVNIVTVGRFTPLKNHLGLIRDLFSTGIDFRLTIIGSGDLKSAYFQIFEELGNAENLVVYENISHRELSRILPHCDLYIHYSLSEGVPRALLEAMACGLPVITTNVGYLKGVVISGENGFVIEKPYRRGLKCILNKLLSSEDLRRQIGNNARRHIEDNYEWDHVFTRYRNEILGMELL</sequence>
<dbReference type="EMBL" id="CP154858">
    <property type="protein sequence ID" value="XDT70970.1"/>
    <property type="molecule type" value="Genomic_DNA"/>
</dbReference>
<dbReference type="InterPro" id="IPR050194">
    <property type="entry name" value="Glycosyltransferase_grp1"/>
</dbReference>
<protein>
    <submittedName>
        <fullName evidence="3">Glycosyltransferase family 4 protein</fullName>
        <ecNumber evidence="3">2.4.-.-</ecNumber>
    </submittedName>
</protein>
<evidence type="ECO:0000313" key="3">
    <source>
        <dbReference type="EMBL" id="XDT70970.1"/>
    </source>
</evidence>
<keyword evidence="3" id="KW-0328">Glycosyltransferase</keyword>
<dbReference type="Pfam" id="PF13439">
    <property type="entry name" value="Glyco_transf_4"/>
    <property type="match status" value="1"/>
</dbReference>
<dbReference type="PANTHER" id="PTHR45947">
    <property type="entry name" value="SULFOQUINOVOSYL TRANSFERASE SQD2"/>
    <property type="match status" value="1"/>
</dbReference>